<dbReference type="EMBL" id="KB298844">
    <property type="protein sequence ID" value="ELU08688.1"/>
    <property type="molecule type" value="Genomic_DNA"/>
</dbReference>
<evidence type="ECO:0000313" key="3">
    <source>
        <dbReference type="Proteomes" id="UP000014760"/>
    </source>
</evidence>
<feature type="non-terminal residue" evidence="1">
    <location>
        <position position="89"/>
    </location>
</feature>
<protein>
    <recommendedName>
        <fullName evidence="4">DUF5641 domain-containing protein</fullName>
    </recommendedName>
</protein>
<evidence type="ECO:0000313" key="2">
    <source>
        <dbReference type="EnsemblMetazoa" id="CapteP31549"/>
    </source>
</evidence>
<reference evidence="2" key="3">
    <citation type="submission" date="2015-06" db="UniProtKB">
        <authorList>
            <consortium name="EnsemblMetazoa"/>
        </authorList>
    </citation>
    <scope>IDENTIFICATION</scope>
</reference>
<dbReference type="STRING" id="283909.R7URD8"/>
<dbReference type="EMBL" id="AMQN01042180">
    <property type="status" value="NOT_ANNOTATED_CDS"/>
    <property type="molecule type" value="Genomic_DNA"/>
</dbReference>
<gene>
    <name evidence="1" type="ORF">CAPTEDRAFT_31549</name>
</gene>
<reference evidence="3" key="1">
    <citation type="submission" date="2012-12" db="EMBL/GenBank/DDBJ databases">
        <authorList>
            <person name="Hellsten U."/>
            <person name="Grimwood J."/>
            <person name="Chapman J.A."/>
            <person name="Shapiro H."/>
            <person name="Aerts A."/>
            <person name="Otillar R.P."/>
            <person name="Terry A.Y."/>
            <person name="Boore J.L."/>
            <person name="Simakov O."/>
            <person name="Marletaz F."/>
            <person name="Cho S.-J."/>
            <person name="Edsinger-Gonzales E."/>
            <person name="Havlak P."/>
            <person name="Kuo D.-H."/>
            <person name="Larsson T."/>
            <person name="Lv J."/>
            <person name="Arendt D."/>
            <person name="Savage R."/>
            <person name="Osoegawa K."/>
            <person name="de Jong P."/>
            <person name="Lindberg D.R."/>
            <person name="Seaver E.C."/>
            <person name="Weisblat D.A."/>
            <person name="Putnam N.H."/>
            <person name="Grigoriev I.V."/>
            <person name="Rokhsar D.S."/>
        </authorList>
    </citation>
    <scope>NUCLEOTIDE SEQUENCE</scope>
    <source>
        <strain evidence="3">I ESC-2004</strain>
    </source>
</reference>
<dbReference type="Proteomes" id="UP000014760">
    <property type="component" value="Unassembled WGS sequence"/>
</dbReference>
<evidence type="ECO:0000313" key="1">
    <source>
        <dbReference type="EMBL" id="ELU08688.1"/>
    </source>
</evidence>
<dbReference type="HOGENOM" id="CLU_2461024_0_0_1"/>
<keyword evidence="3" id="KW-1185">Reference proteome</keyword>
<accession>R7URD8</accession>
<dbReference type="PANTHER" id="PTHR47331">
    <property type="entry name" value="PHD-TYPE DOMAIN-CONTAINING PROTEIN"/>
    <property type="match status" value="1"/>
</dbReference>
<feature type="non-terminal residue" evidence="1">
    <location>
        <position position="1"/>
    </location>
</feature>
<dbReference type="PANTHER" id="PTHR47331:SF1">
    <property type="entry name" value="GAG-LIKE PROTEIN"/>
    <property type="match status" value="1"/>
</dbReference>
<dbReference type="EnsemblMetazoa" id="CapteT31549">
    <property type="protein sequence ID" value="CapteP31549"/>
    <property type="gene ID" value="CapteG31549"/>
</dbReference>
<organism evidence="1">
    <name type="scientific">Capitella teleta</name>
    <name type="common">Polychaete worm</name>
    <dbReference type="NCBI Taxonomy" id="283909"/>
    <lineage>
        <taxon>Eukaryota</taxon>
        <taxon>Metazoa</taxon>
        <taxon>Spiralia</taxon>
        <taxon>Lophotrochozoa</taxon>
        <taxon>Annelida</taxon>
        <taxon>Polychaeta</taxon>
        <taxon>Sedentaria</taxon>
        <taxon>Scolecida</taxon>
        <taxon>Capitellidae</taxon>
        <taxon>Capitella</taxon>
    </lineage>
</organism>
<dbReference type="AlphaFoldDB" id="R7URD8"/>
<proteinExistence type="predicted"/>
<dbReference type="OMA" id="MANDHII"/>
<reference evidence="1 3" key="2">
    <citation type="journal article" date="2013" name="Nature">
        <title>Insights into bilaterian evolution from three spiralian genomes.</title>
        <authorList>
            <person name="Simakov O."/>
            <person name="Marletaz F."/>
            <person name="Cho S.J."/>
            <person name="Edsinger-Gonzales E."/>
            <person name="Havlak P."/>
            <person name="Hellsten U."/>
            <person name="Kuo D.H."/>
            <person name="Larsson T."/>
            <person name="Lv J."/>
            <person name="Arendt D."/>
            <person name="Savage R."/>
            <person name="Osoegawa K."/>
            <person name="de Jong P."/>
            <person name="Grimwood J."/>
            <person name="Chapman J.A."/>
            <person name="Shapiro H."/>
            <person name="Aerts A."/>
            <person name="Otillar R.P."/>
            <person name="Terry A.Y."/>
            <person name="Boore J.L."/>
            <person name="Grigoriev I.V."/>
            <person name="Lindberg D.R."/>
            <person name="Seaver E.C."/>
            <person name="Weisblat D.A."/>
            <person name="Putnam N.H."/>
            <person name="Rokhsar D.S."/>
        </authorList>
    </citation>
    <scope>NUCLEOTIDE SEQUENCE</scope>
    <source>
        <strain evidence="1 3">I ESC-2004</strain>
    </source>
</reference>
<name>R7URD8_CAPTE</name>
<dbReference type="OrthoDB" id="8046937at2759"/>
<evidence type="ECO:0008006" key="4">
    <source>
        <dbReference type="Google" id="ProtNLM"/>
    </source>
</evidence>
<sequence length="89" mass="10362">LHTLFCEAEAIANSRPLTVVSSDPADLSPLSPSMLLTMKPQRIAPPPGIFVKADVFCRKRWRRTQYLADVLWNRWRRDFIAAQQPRQKW</sequence>